<dbReference type="Proteomes" id="UP000198402">
    <property type="component" value="Unassembled WGS sequence"/>
</dbReference>
<gene>
    <name evidence="2" type="ORF">IWT126_00515</name>
</gene>
<dbReference type="SUPFAM" id="SSF69618">
    <property type="entry name" value="HemD-like"/>
    <property type="match status" value="1"/>
</dbReference>
<feature type="domain" description="Tetrapyrrole biosynthesis uroporphyrinogen III synthase" evidence="1">
    <location>
        <begin position="24"/>
        <end position="208"/>
    </location>
</feature>
<dbReference type="OrthoDB" id="2294987at2"/>
<sequence length="238" mass="26882">MAFLITYPEEKVPAASQRELAQVAQPLYIPLRHLQAVAISSEDRQLIENAPYVVVTSPFALKCLLDQFPATTITGTVLVLSQKMAGQLKQHHFDRVRIAETESQAGLQPLLAQVPGHDVVWLRGNLSVKHNLLTIFPDIQTVQLYRNEWNADLMAQVMALIGQHRITRVLVTSPSSYQRLTQIMRQLPQNFDVQRYYTLGSSTQNVIQADHNAAFCPAKRQGVLVQSLHQMYLDEKQS</sequence>
<reference evidence="2 3" key="1">
    <citation type="submission" date="2015-11" db="EMBL/GenBank/DDBJ databases">
        <title>Draft genome sequences of new species of the genus Lactobacillus isolated from orchardgrass silage.</title>
        <authorList>
            <person name="Tohno M."/>
            <person name="Tanizawa Y."/>
            <person name="Arita M."/>
        </authorList>
    </citation>
    <scope>NUCLEOTIDE SEQUENCE [LARGE SCALE GENOMIC DNA]</scope>
    <source>
        <strain evidence="2 3">IWT126</strain>
    </source>
</reference>
<dbReference type="STRING" id="1302250.GCA_001313225_02878"/>
<dbReference type="AlphaFoldDB" id="A0A1Z5IFF9"/>
<evidence type="ECO:0000313" key="2">
    <source>
        <dbReference type="EMBL" id="GAX00500.1"/>
    </source>
</evidence>
<dbReference type="GO" id="GO:0004852">
    <property type="term" value="F:uroporphyrinogen-III synthase activity"/>
    <property type="evidence" value="ECO:0007669"/>
    <property type="project" value="InterPro"/>
</dbReference>
<dbReference type="InterPro" id="IPR036108">
    <property type="entry name" value="4pyrrol_syn_uPrphyn_synt_sf"/>
</dbReference>
<dbReference type="Pfam" id="PF02602">
    <property type="entry name" value="HEM4"/>
    <property type="match status" value="1"/>
</dbReference>
<proteinExistence type="predicted"/>
<dbReference type="EMBL" id="BCMG01000002">
    <property type="protein sequence ID" value="GAX00500.1"/>
    <property type="molecule type" value="Genomic_DNA"/>
</dbReference>
<dbReference type="Gene3D" id="3.40.50.10090">
    <property type="match status" value="2"/>
</dbReference>
<dbReference type="RefSeq" id="WP_159459445.1">
    <property type="nucleotide sequence ID" value="NZ_BCMG01000002.1"/>
</dbReference>
<evidence type="ECO:0000313" key="3">
    <source>
        <dbReference type="Proteomes" id="UP000198402"/>
    </source>
</evidence>
<evidence type="ECO:0000259" key="1">
    <source>
        <dbReference type="Pfam" id="PF02602"/>
    </source>
</evidence>
<name>A0A1Z5IFF9_9LACO</name>
<dbReference type="GO" id="GO:0033014">
    <property type="term" value="P:tetrapyrrole biosynthetic process"/>
    <property type="evidence" value="ECO:0007669"/>
    <property type="project" value="InterPro"/>
</dbReference>
<organism evidence="2 3">
    <name type="scientific">Secundilactobacillus silagei JCM 19001</name>
    <dbReference type="NCBI Taxonomy" id="1302250"/>
    <lineage>
        <taxon>Bacteria</taxon>
        <taxon>Bacillati</taxon>
        <taxon>Bacillota</taxon>
        <taxon>Bacilli</taxon>
        <taxon>Lactobacillales</taxon>
        <taxon>Lactobacillaceae</taxon>
        <taxon>Secundilactobacillus</taxon>
    </lineage>
</organism>
<dbReference type="InterPro" id="IPR003754">
    <property type="entry name" value="4pyrrol_synth_uPrphyn_synth"/>
</dbReference>
<keyword evidence="3" id="KW-1185">Reference proteome</keyword>
<protein>
    <recommendedName>
        <fullName evidence="1">Tetrapyrrole biosynthesis uroporphyrinogen III synthase domain-containing protein</fullName>
    </recommendedName>
</protein>
<accession>A0A1Z5IFF9</accession>
<comment type="caution">
    <text evidence="2">The sequence shown here is derived from an EMBL/GenBank/DDBJ whole genome shotgun (WGS) entry which is preliminary data.</text>
</comment>